<evidence type="ECO:0000313" key="2">
    <source>
        <dbReference type="EMBL" id="MBC1489926.1"/>
    </source>
</evidence>
<dbReference type="AlphaFoldDB" id="A0A7X0XA39"/>
<protein>
    <submittedName>
        <fullName evidence="2">DUF4365 domain-containing protein</fullName>
    </submittedName>
</protein>
<sequence>MRTVKRSPAQKTGETAESLLESRLSKYGSVNKYQKDFGIDFACSITLDNEHTGEEFLAQCKGTEKISESSGYVTLQLSCATVRLWFKKRYLTFLFYVDMDKEDVYWIDPFPQLYEKLRKISDNQEKISIKIPKDNLLDKKSQILPNSFIDSMHNFDKKLFDGTLVEVNRDLDMFSKKDYFHDGLLIEDNEQTIVIKNQNVKLIGYYADAKSYNSSGNCLVQIIRHVKKAENDLTFSHEQILDLFYFGKGTNIQHYMRRFIKGYLKEYGQYFVDLGNSRIYLYPNEVEELCQVIDIFITKYVSRITQFMKKIGNTGFEPYKKEFTNIKLLQINVDLWHRITNYVSIHQASNGTYEDGYMYTVLGNRNQIGLNNIHGKQVFNITGYFVQSSYNSKEIVVDVVWEYMDSFGYYNISNNPFSVEETYLFFVDKLMRKFLMKSSIVTSKKWIGSIKKEITETMSKEEVEKYYLKTNYKLDINSIKFHRELGNIYYQLIQFLKEKKYYYIDIEILVLHCEYFNKCIQSNLINYSDYTQDWFEREKEDIDTIFEEIRIKESEKLPIEGFLYASIFKFLESIIYEFKDSFNDNNLYFKSLIQDLSNLVVEYNEQQFVKLLLGKKY</sequence>
<evidence type="ECO:0000313" key="3">
    <source>
        <dbReference type="Proteomes" id="UP000561617"/>
    </source>
</evidence>
<gene>
    <name evidence="2" type="ORF">HCJ38_13080</name>
</gene>
<comment type="caution">
    <text evidence="2">The sequence shown here is derived from an EMBL/GenBank/DDBJ whole genome shotgun (WGS) entry which is preliminary data.</text>
</comment>
<dbReference type="Pfam" id="PF14280">
    <property type="entry name" value="DUF4365"/>
    <property type="match status" value="1"/>
</dbReference>
<dbReference type="EMBL" id="JAASTW010000020">
    <property type="protein sequence ID" value="MBC1489926.1"/>
    <property type="molecule type" value="Genomic_DNA"/>
</dbReference>
<dbReference type="RefSeq" id="WP_185381506.1">
    <property type="nucleotide sequence ID" value="NZ_JAASTW010000020.1"/>
</dbReference>
<proteinExistence type="predicted"/>
<dbReference type="Proteomes" id="UP000561617">
    <property type="component" value="Unassembled WGS sequence"/>
</dbReference>
<evidence type="ECO:0000259" key="1">
    <source>
        <dbReference type="Pfam" id="PF14280"/>
    </source>
</evidence>
<name>A0A7X0XA39_9LIST</name>
<dbReference type="InterPro" id="IPR025375">
    <property type="entry name" value="DUF4365"/>
</dbReference>
<reference evidence="2 3" key="1">
    <citation type="submission" date="2020-03" db="EMBL/GenBank/DDBJ databases">
        <title>Soil Listeria distribution.</title>
        <authorList>
            <person name="Liao J."/>
            <person name="Wiedmann M."/>
        </authorList>
    </citation>
    <scope>NUCLEOTIDE SEQUENCE [LARGE SCALE GENOMIC DNA]</scope>
    <source>
        <strain evidence="2 3">FSL L7-1554</strain>
    </source>
</reference>
<feature type="domain" description="DUF4365" evidence="1">
    <location>
        <begin position="17"/>
        <end position="141"/>
    </location>
</feature>
<organism evidence="2 3">
    <name type="scientific">Listeria immobilis</name>
    <dbReference type="NCBI Taxonomy" id="2713502"/>
    <lineage>
        <taxon>Bacteria</taxon>
        <taxon>Bacillati</taxon>
        <taxon>Bacillota</taxon>
        <taxon>Bacilli</taxon>
        <taxon>Bacillales</taxon>
        <taxon>Listeriaceae</taxon>
        <taxon>Listeria</taxon>
    </lineage>
</organism>
<accession>A0A7X0XA39</accession>